<keyword evidence="1" id="KW-0812">Transmembrane</keyword>
<dbReference type="VEuPathDB" id="MicrosporidiaDB:H312_02595"/>
<evidence type="ECO:0000313" key="2">
    <source>
        <dbReference type="EMBL" id="KCZ80004.1"/>
    </source>
</evidence>
<feature type="transmembrane region" description="Helical" evidence="1">
    <location>
        <begin position="206"/>
        <end position="227"/>
    </location>
</feature>
<evidence type="ECO:0000313" key="3">
    <source>
        <dbReference type="Proteomes" id="UP000030655"/>
    </source>
</evidence>
<dbReference type="Proteomes" id="UP000030655">
    <property type="component" value="Unassembled WGS sequence"/>
</dbReference>
<organism evidence="2 3">
    <name type="scientific">Anncaliia algerae PRA339</name>
    <dbReference type="NCBI Taxonomy" id="1288291"/>
    <lineage>
        <taxon>Eukaryota</taxon>
        <taxon>Fungi</taxon>
        <taxon>Fungi incertae sedis</taxon>
        <taxon>Microsporidia</taxon>
        <taxon>Tubulinosematoidea</taxon>
        <taxon>Tubulinosematidae</taxon>
        <taxon>Anncaliia</taxon>
    </lineage>
</organism>
<dbReference type="AlphaFoldDB" id="A0A059EZ39"/>
<dbReference type="EMBL" id="KK365211">
    <property type="protein sequence ID" value="KCZ80004.1"/>
    <property type="molecule type" value="Genomic_DNA"/>
</dbReference>
<dbReference type="HOGENOM" id="CLU_993854_0_0_1"/>
<protein>
    <recommendedName>
        <fullName evidence="4">EamA domain-containing protein</fullName>
    </recommendedName>
</protein>
<name>A0A059EZ39_9MICR</name>
<keyword evidence="1" id="KW-0472">Membrane</keyword>
<feature type="transmembrane region" description="Helical" evidence="1">
    <location>
        <begin position="21"/>
        <end position="43"/>
    </location>
</feature>
<feature type="transmembrane region" description="Helical" evidence="1">
    <location>
        <begin position="142"/>
        <end position="164"/>
    </location>
</feature>
<feature type="transmembrane region" description="Helical" evidence="1">
    <location>
        <begin position="260"/>
        <end position="275"/>
    </location>
</feature>
<evidence type="ECO:0000256" key="1">
    <source>
        <dbReference type="SAM" id="Phobius"/>
    </source>
</evidence>
<sequence>MLTQLTYGITSRKNKRIFNNHSTLTSIVASSLIVAFFFLYSFIKREELVFIKHKAWKILMVMSLLFISGKTFSKHQCNLSATIASVFNQPPSIIMMCILESIFMNKSKNIYEYIGIILLTTSFILVPILKDKSEHRENKLKYCLFLFIASIFRGLGNFLFNFMIIDDVIKSKTCSYAITAHLFNMLIGCCFFIIEPMKPLEINYEFFLVSFVQGIFFSSIILLTTLFIASKRFIYTSIIHLVNDFCIDFYLKNKITRKRLFIYFISFVGFLFYKNKELIK</sequence>
<feature type="transmembrane region" description="Helical" evidence="1">
    <location>
        <begin position="176"/>
        <end position="194"/>
    </location>
</feature>
<evidence type="ECO:0008006" key="4">
    <source>
        <dbReference type="Google" id="ProtNLM"/>
    </source>
</evidence>
<reference evidence="2 3" key="2">
    <citation type="submission" date="2014-03" db="EMBL/GenBank/DDBJ databases">
        <title>The Genome Sequence of Anncaliia algerae insect isolate PRA339.</title>
        <authorList>
            <consortium name="The Broad Institute Genome Sequencing Platform"/>
            <consortium name="The Broad Institute Genome Sequencing Center for Infectious Disease"/>
            <person name="Cuomo C."/>
            <person name="Becnel J."/>
            <person name="Sanscrainte N."/>
            <person name="Walker B."/>
            <person name="Young S.K."/>
            <person name="Zeng Q."/>
            <person name="Gargeya S."/>
            <person name="Fitzgerald M."/>
            <person name="Haas B."/>
            <person name="Abouelleil A."/>
            <person name="Alvarado L."/>
            <person name="Arachchi H.M."/>
            <person name="Berlin A.M."/>
            <person name="Chapman S.B."/>
            <person name="Dewar J."/>
            <person name="Goldberg J."/>
            <person name="Griggs A."/>
            <person name="Gujja S."/>
            <person name="Hansen M."/>
            <person name="Howarth C."/>
            <person name="Imamovic A."/>
            <person name="Larimer J."/>
            <person name="McCowan C."/>
            <person name="Murphy C."/>
            <person name="Neiman D."/>
            <person name="Pearson M."/>
            <person name="Priest M."/>
            <person name="Roberts A."/>
            <person name="Saif S."/>
            <person name="Shea T."/>
            <person name="Sisk P."/>
            <person name="Sykes S."/>
            <person name="Wortman J."/>
            <person name="Nusbaum C."/>
            <person name="Birren B."/>
        </authorList>
    </citation>
    <scope>NUCLEOTIDE SEQUENCE [LARGE SCALE GENOMIC DNA]</scope>
    <source>
        <strain evidence="2 3">PRA339</strain>
    </source>
</reference>
<gene>
    <name evidence="2" type="ORF">H312_02595</name>
</gene>
<keyword evidence="3" id="KW-1185">Reference proteome</keyword>
<proteinExistence type="predicted"/>
<feature type="transmembrane region" description="Helical" evidence="1">
    <location>
        <begin position="110"/>
        <end position="130"/>
    </location>
</feature>
<accession>A0A059EZ39</accession>
<reference evidence="3" key="1">
    <citation type="submission" date="2013-02" db="EMBL/GenBank/DDBJ databases">
        <authorList>
            <consortium name="The Broad Institute Genome Sequencing Platform"/>
            <person name="Cuomo C."/>
            <person name="Becnel J."/>
            <person name="Sanscrainte N."/>
            <person name="Walker B."/>
            <person name="Young S.K."/>
            <person name="Zeng Q."/>
            <person name="Gargeya S."/>
            <person name="Fitzgerald M."/>
            <person name="Haas B."/>
            <person name="Abouelleil A."/>
            <person name="Alvarado L."/>
            <person name="Arachchi H.M."/>
            <person name="Berlin A.M."/>
            <person name="Chapman S.B."/>
            <person name="Dewar J."/>
            <person name="Goldberg J."/>
            <person name="Griggs A."/>
            <person name="Gujja S."/>
            <person name="Hansen M."/>
            <person name="Howarth C."/>
            <person name="Imamovic A."/>
            <person name="Larimer J."/>
            <person name="McCowan C."/>
            <person name="Murphy C."/>
            <person name="Neiman D."/>
            <person name="Pearson M."/>
            <person name="Priest M."/>
            <person name="Roberts A."/>
            <person name="Saif S."/>
            <person name="Shea T."/>
            <person name="Sisk P."/>
            <person name="Sykes S."/>
            <person name="Wortman J."/>
            <person name="Nusbaum C."/>
            <person name="Birren B."/>
        </authorList>
    </citation>
    <scope>NUCLEOTIDE SEQUENCE [LARGE SCALE GENOMIC DNA]</scope>
    <source>
        <strain evidence="3">PRA339</strain>
    </source>
</reference>
<keyword evidence="1" id="KW-1133">Transmembrane helix</keyword>
<dbReference type="OrthoDB" id="10278365at2759"/>